<dbReference type="EMBL" id="JABFAB010000012">
    <property type="protein sequence ID" value="MBA0666267.1"/>
    <property type="molecule type" value="Genomic_DNA"/>
</dbReference>
<proteinExistence type="predicted"/>
<dbReference type="Proteomes" id="UP000593573">
    <property type="component" value="Unassembled WGS sequence"/>
</dbReference>
<dbReference type="AlphaFoldDB" id="A0A7J8VTW6"/>
<evidence type="ECO:0000313" key="4">
    <source>
        <dbReference type="Proteomes" id="UP000593573"/>
    </source>
</evidence>
<dbReference type="InterPro" id="IPR001878">
    <property type="entry name" value="Znf_CCHC"/>
</dbReference>
<dbReference type="PANTHER" id="PTHR31286">
    <property type="entry name" value="GLYCINE-RICH CELL WALL STRUCTURAL PROTEIN 1.8-LIKE"/>
    <property type="match status" value="1"/>
</dbReference>
<comment type="caution">
    <text evidence="3">The sequence shown here is derived from an EMBL/GenBank/DDBJ whole genome shotgun (WGS) entry which is preliminary data.</text>
</comment>
<keyword evidence="1" id="KW-0862">Zinc</keyword>
<dbReference type="PROSITE" id="PS50158">
    <property type="entry name" value="ZF_CCHC"/>
    <property type="match status" value="1"/>
</dbReference>
<protein>
    <recommendedName>
        <fullName evidence="2">CCHC-type domain-containing protein</fullName>
    </recommendedName>
</protein>
<keyword evidence="1" id="KW-0479">Metal-binding</keyword>
<sequence>MSVSEVLSDDRIGDGISTDEERNTKKVRFKVVGGDSTDNMMVDTISVRGVSWKEKLLVRNGSESCDGTSDVDLVIEDGDILQSSINGIPAIDFSERLRNILVRDMETTVVVKLLGRNIGYGVLLNRISSLWKPSQPFRLMDVENGYYLVRFQSRDDYDLALTQGPWIVFGHYLTVQPWTIDFDPLRPFPSVVMAWISFPGLPGFLYRKRILEEIGNLVGQVVKLDIKTDSGARGQFARMAVSIDLEKPLTSQVSINGRMQRVEFEALPTVCFSCGNYGHLKSSCFSSLTDRNIHGGKEDSPKAMDKEANPAAAAAVAFGPWMVVQRKSRRNQAGKRNQKAKVAEGNLAGSRFAALNSLDKQPVDLGTENSGLKEINFKQGEFIKKLKENRPGSSSGLLVEGNKGKEVLGQGSFIGPAEQTTGLAYLGSLEHTVQLGPASDLQNKHSSLHFNPTFEGPLELVVDLNPNFLDPKRHSAVNFKENSDHKLKSTGSNNRLGASNILNVLPKGYGLDNKKRSGHNGRTLNKTIHGRGGRFKIAGSSRVPHLDAMNSMAKLIGEQVETFTDKVAANDEGGKGCASLKFLRVFREYNREHKPDLISLIETRVNGGKADSIIAKLGFHCSHRVEATRFSGGIWICWKESVCVKVLKNHS</sequence>
<dbReference type="Pfam" id="PF14111">
    <property type="entry name" value="DUF4283"/>
    <property type="match status" value="1"/>
</dbReference>
<accession>A0A7J8VTW6</accession>
<dbReference type="GO" id="GO:0008270">
    <property type="term" value="F:zinc ion binding"/>
    <property type="evidence" value="ECO:0007669"/>
    <property type="project" value="UniProtKB-KW"/>
</dbReference>
<dbReference type="OrthoDB" id="973561at2759"/>
<name>A0A7J8VTW6_9ROSI</name>
<dbReference type="InterPro" id="IPR040256">
    <property type="entry name" value="At4g02000-like"/>
</dbReference>
<evidence type="ECO:0000256" key="1">
    <source>
        <dbReference type="PROSITE-ProRule" id="PRU00047"/>
    </source>
</evidence>
<keyword evidence="1" id="KW-0863">Zinc-finger</keyword>
<feature type="domain" description="CCHC-type" evidence="2">
    <location>
        <begin position="271"/>
        <end position="284"/>
    </location>
</feature>
<organism evidence="3 4">
    <name type="scientific">Gossypium klotzschianum</name>
    <dbReference type="NCBI Taxonomy" id="34286"/>
    <lineage>
        <taxon>Eukaryota</taxon>
        <taxon>Viridiplantae</taxon>
        <taxon>Streptophyta</taxon>
        <taxon>Embryophyta</taxon>
        <taxon>Tracheophyta</taxon>
        <taxon>Spermatophyta</taxon>
        <taxon>Magnoliopsida</taxon>
        <taxon>eudicotyledons</taxon>
        <taxon>Gunneridae</taxon>
        <taxon>Pentapetalae</taxon>
        <taxon>rosids</taxon>
        <taxon>malvids</taxon>
        <taxon>Malvales</taxon>
        <taxon>Malvaceae</taxon>
        <taxon>Malvoideae</taxon>
        <taxon>Gossypium</taxon>
    </lineage>
</organism>
<gene>
    <name evidence="3" type="ORF">Goklo_002700</name>
</gene>
<dbReference type="GO" id="GO:0003676">
    <property type="term" value="F:nucleic acid binding"/>
    <property type="evidence" value="ECO:0007669"/>
    <property type="project" value="InterPro"/>
</dbReference>
<evidence type="ECO:0000313" key="3">
    <source>
        <dbReference type="EMBL" id="MBA0666267.1"/>
    </source>
</evidence>
<keyword evidence="4" id="KW-1185">Reference proteome</keyword>
<evidence type="ECO:0000259" key="2">
    <source>
        <dbReference type="PROSITE" id="PS50158"/>
    </source>
</evidence>
<dbReference type="InterPro" id="IPR025558">
    <property type="entry name" value="DUF4283"/>
</dbReference>
<reference evidence="3 4" key="1">
    <citation type="journal article" date="2019" name="Genome Biol. Evol.">
        <title>Insights into the evolution of the New World diploid cottons (Gossypium, subgenus Houzingenia) based on genome sequencing.</title>
        <authorList>
            <person name="Grover C.E."/>
            <person name="Arick M.A. 2nd"/>
            <person name="Thrash A."/>
            <person name="Conover J.L."/>
            <person name="Sanders W.S."/>
            <person name="Peterson D.G."/>
            <person name="Frelichowski J.E."/>
            <person name="Scheffler J.A."/>
            <person name="Scheffler B.E."/>
            <person name="Wendel J.F."/>
        </authorList>
    </citation>
    <scope>NUCLEOTIDE SEQUENCE [LARGE SCALE GENOMIC DNA]</scope>
    <source>
        <strain evidence="3">57</strain>
        <tissue evidence="3">Leaf</tissue>
    </source>
</reference>
<dbReference type="PANTHER" id="PTHR31286:SF173">
    <property type="entry name" value="DUF4283 DOMAIN-CONTAINING PROTEIN"/>
    <property type="match status" value="1"/>
</dbReference>